<feature type="non-terminal residue" evidence="1">
    <location>
        <position position="44"/>
    </location>
</feature>
<protein>
    <submittedName>
        <fullName evidence="1">Uncharacterized protein</fullName>
    </submittedName>
</protein>
<proteinExistence type="predicted"/>
<dbReference type="AlphaFoldDB" id="A0A1A8ME70"/>
<feature type="non-terminal residue" evidence="1">
    <location>
        <position position="1"/>
    </location>
</feature>
<sequence>TKARGEGRARLPITSQLPSFTSKSRLLEPVRSRLTHHYCVQHSN</sequence>
<name>A0A1A8ME70_9TELE</name>
<organism evidence="1">
    <name type="scientific">Nothobranchius pienaari</name>
    <dbReference type="NCBI Taxonomy" id="704102"/>
    <lineage>
        <taxon>Eukaryota</taxon>
        <taxon>Metazoa</taxon>
        <taxon>Chordata</taxon>
        <taxon>Craniata</taxon>
        <taxon>Vertebrata</taxon>
        <taxon>Euteleostomi</taxon>
        <taxon>Actinopterygii</taxon>
        <taxon>Neopterygii</taxon>
        <taxon>Teleostei</taxon>
        <taxon>Neoteleostei</taxon>
        <taxon>Acanthomorphata</taxon>
        <taxon>Ovalentaria</taxon>
        <taxon>Atherinomorphae</taxon>
        <taxon>Cyprinodontiformes</taxon>
        <taxon>Nothobranchiidae</taxon>
        <taxon>Nothobranchius</taxon>
    </lineage>
</organism>
<evidence type="ECO:0000313" key="1">
    <source>
        <dbReference type="EMBL" id="SBR55118.1"/>
    </source>
</evidence>
<accession>A0A1A8ME70</accession>
<reference evidence="1" key="2">
    <citation type="submission" date="2016-06" db="EMBL/GenBank/DDBJ databases">
        <title>The genome of a short-lived fish provides insights into sex chromosome evolution and the genetic control of aging.</title>
        <authorList>
            <person name="Reichwald K."/>
            <person name="Felder M."/>
            <person name="Petzold A."/>
            <person name="Koch P."/>
            <person name="Groth M."/>
            <person name="Platzer M."/>
        </authorList>
    </citation>
    <scope>NUCLEOTIDE SEQUENCE</scope>
    <source>
        <tissue evidence="1">Brain</tissue>
    </source>
</reference>
<gene>
    <name evidence="1" type="primary">Nfu_g_1_015901</name>
</gene>
<dbReference type="EMBL" id="HAEF01013959">
    <property type="protein sequence ID" value="SBR55118.1"/>
    <property type="molecule type" value="Transcribed_RNA"/>
</dbReference>
<reference evidence="1" key="1">
    <citation type="submission" date="2016-05" db="EMBL/GenBank/DDBJ databases">
        <authorList>
            <person name="Lavstsen T."/>
            <person name="Jespersen J.S."/>
        </authorList>
    </citation>
    <scope>NUCLEOTIDE SEQUENCE</scope>
    <source>
        <tissue evidence="1">Brain</tissue>
    </source>
</reference>